<evidence type="ECO:0000313" key="10">
    <source>
        <dbReference type="Proteomes" id="UP000248764"/>
    </source>
</evidence>
<protein>
    <submittedName>
        <fullName evidence="9">Sugar ABC transporter permease</fullName>
    </submittedName>
</protein>
<dbReference type="GO" id="GO:0005886">
    <property type="term" value="C:plasma membrane"/>
    <property type="evidence" value="ECO:0007669"/>
    <property type="project" value="UniProtKB-SubCell"/>
</dbReference>
<feature type="transmembrane region" description="Helical" evidence="7">
    <location>
        <begin position="145"/>
        <end position="168"/>
    </location>
</feature>
<dbReference type="Pfam" id="PF00528">
    <property type="entry name" value="BPD_transp_1"/>
    <property type="match status" value="1"/>
</dbReference>
<keyword evidence="4 7" id="KW-0812">Transmembrane</keyword>
<reference evidence="9 10" key="1">
    <citation type="submission" date="2018-01" db="EMBL/GenBank/DDBJ databases">
        <title>Draft genome sequence of Jiangella sp. GTF31.</title>
        <authorList>
            <person name="Sahin N."/>
            <person name="Ay H."/>
            <person name="Saygin H."/>
        </authorList>
    </citation>
    <scope>NUCLEOTIDE SEQUENCE [LARGE SCALE GENOMIC DNA]</scope>
    <source>
        <strain evidence="9 10">GTF31</strain>
    </source>
</reference>
<dbReference type="InterPro" id="IPR051393">
    <property type="entry name" value="ABC_transporter_permease"/>
</dbReference>
<gene>
    <name evidence="9" type="ORF">C1I92_11125</name>
</gene>
<comment type="caution">
    <text evidence="9">The sequence shown here is derived from an EMBL/GenBank/DDBJ whole genome shotgun (WGS) entry which is preliminary data.</text>
</comment>
<dbReference type="PANTHER" id="PTHR30193:SF37">
    <property type="entry name" value="INNER MEMBRANE ABC TRANSPORTER PERMEASE PROTEIN YCJO"/>
    <property type="match status" value="1"/>
</dbReference>
<keyword evidence="6 7" id="KW-0472">Membrane</keyword>
<evidence type="ECO:0000256" key="2">
    <source>
        <dbReference type="ARBA" id="ARBA00022448"/>
    </source>
</evidence>
<feature type="transmembrane region" description="Helical" evidence="7">
    <location>
        <begin position="95"/>
        <end position="118"/>
    </location>
</feature>
<dbReference type="EMBL" id="POTW01000021">
    <property type="protein sequence ID" value="PZF83858.1"/>
    <property type="molecule type" value="Genomic_DNA"/>
</dbReference>
<comment type="similarity">
    <text evidence="7">Belongs to the binding-protein-dependent transport system permease family.</text>
</comment>
<dbReference type="Proteomes" id="UP000248764">
    <property type="component" value="Unassembled WGS sequence"/>
</dbReference>
<dbReference type="InterPro" id="IPR035906">
    <property type="entry name" value="MetI-like_sf"/>
</dbReference>
<accession>A0A2W2BV68</accession>
<keyword evidence="10" id="KW-1185">Reference proteome</keyword>
<sequence>MVAPFMVLFLLFQLWPILSSFAMGFTDMTSRDLRSPFAVNFVGTENFSGLLADPTFRRALLNTGVFVVVAIPLTMVCGLALAIALNSGIRRLKGVFRAAFFVPVVTSTVAVAVSWKFLFADRGVVNWAVGLVGIDGPNYLQDTAWAMPVIILLAVWRMTGLVMVLFLAGLQGIPSDLYEAARVDGAGTWRQIRSITVPLLVPTLLLAGVLLSVTFVQVFEEPFVLTQGGPLSSTTTASLFVYDLFGFGRYGEASAASYVLFLAIAVLALVQFRVFRRRT</sequence>
<evidence type="ECO:0000256" key="7">
    <source>
        <dbReference type="RuleBase" id="RU363032"/>
    </source>
</evidence>
<feature type="transmembrane region" description="Helical" evidence="7">
    <location>
        <begin position="59"/>
        <end position="83"/>
    </location>
</feature>
<evidence type="ECO:0000259" key="8">
    <source>
        <dbReference type="PROSITE" id="PS50928"/>
    </source>
</evidence>
<proteinExistence type="inferred from homology"/>
<dbReference type="SUPFAM" id="SSF161098">
    <property type="entry name" value="MetI-like"/>
    <property type="match status" value="1"/>
</dbReference>
<dbReference type="Gene3D" id="1.10.3720.10">
    <property type="entry name" value="MetI-like"/>
    <property type="match status" value="1"/>
</dbReference>
<keyword evidence="2 7" id="KW-0813">Transport</keyword>
<evidence type="ECO:0000256" key="4">
    <source>
        <dbReference type="ARBA" id="ARBA00022692"/>
    </source>
</evidence>
<keyword evidence="5 7" id="KW-1133">Transmembrane helix</keyword>
<dbReference type="InterPro" id="IPR000515">
    <property type="entry name" value="MetI-like"/>
</dbReference>
<dbReference type="PANTHER" id="PTHR30193">
    <property type="entry name" value="ABC TRANSPORTER PERMEASE PROTEIN"/>
    <property type="match status" value="1"/>
</dbReference>
<evidence type="ECO:0000256" key="3">
    <source>
        <dbReference type="ARBA" id="ARBA00022475"/>
    </source>
</evidence>
<keyword evidence="3" id="KW-1003">Cell membrane</keyword>
<dbReference type="PROSITE" id="PS50928">
    <property type="entry name" value="ABC_TM1"/>
    <property type="match status" value="1"/>
</dbReference>
<feature type="transmembrane region" description="Helical" evidence="7">
    <location>
        <begin position="199"/>
        <end position="219"/>
    </location>
</feature>
<evidence type="ECO:0000256" key="1">
    <source>
        <dbReference type="ARBA" id="ARBA00004651"/>
    </source>
</evidence>
<dbReference type="CDD" id="cd06261">
    <property type="entry name" value="TM_PBP2"/>
    <property type="match status" value="1"/>
</dbReference>
<evidence type="ECO:0000313" key="9">
    <source>
        <dbReference type="EMBL" id="PZF83858.1"/>
    </source>
</evidence>
<feature type="domain" description="ABC transmembrane type-1" evidence="8">
    <location>
        <begin position="60"/>
        <end position="271"/>
    </location>
</feature>
<dbReference type="AlphaFoldDB" id="A0A2W2BV68"/>
<comment type="subcellular location">
    <subcellularLocation>
        <location evidence="1 7">Cell membrane</location>
        <topology evidence="1 7">Multi-pass membrane protein</topology>
    </subcellularLocation>
</comment>
<organism evidence="9 10">
    <name type="scientific">Jiangella anatolica</name>
    <dbReference type="NCBI Taxonomy" id="2670374"/>
    <lineage>
        <taxon>Bacteria</taxon>
        <taxon>Bacillati</taxon>
        <taxon>Actinomycetota</taxon>
        <taxon>Actinomycetes</taxon>
        <taxon>Jiangellales</taxon>
        <taxon>Jiangellaceae</taxon>
        <taxon>Jiangella</taxon>
    </lineage>
</organism>
<feature type="transmembrane region" description="Helical" evidence="7">
    <location>
        <begin position="255"/>
        <end position="275"/>
    </location>
</feature>
<evidence type="ECO:0000256" key="6">
    <source>
        <dbReference type="ARBA" id="ARBA00023136"/>
    </source>
</evidence>
<dbReference type="GO" id="GO:0055085">
    <property type="term" value="P:transmembrane transport"/>
    <property type="evidence" value="ECO:0007669"/>
    <property type="project" value="InterPro"/>
</dbReference>
<name>A0A2W2BV68_9ACTN</name>
<evidence type="ECO:0000256" key="5">
    <source>
        <dbReference type="ARBA" id="ARBA00022989"/>
    </source>
</evidence>